<evidence type="ECO:0000256" key="1">
    <source>
        <dbReference type="HAMAP-Rule" id="MF_02088"/>
    </source>
</evidence>
<dbReference type="NCBIfam" id="TIGR00697">
    <property type="entry name" value="queuosine precursor transporter"/>
    <property type="match status" value="1"/>
</dbReference>
<dbReference type="PANTHER" id="PTHR34300:SF1">
    <property type="entry name" value="QUEUOSINE PRECURSOR TRANSPORTER"/>
    <property type="match status" value="1"/>
</dbReference>
<evidence type="ECO:0000313" key="2">
    <source>
        <dbReference type="EMBL" id="EGV44493.2"/>
    </source>
</evidence>
<keyword evidence="1" id="KW-0812">Transmembrane</keyword>
<comment type="subcellular location">
    <subcellularLocation>
        <location evidence="1">Cell membrane</location>
        <topology evidence="1">Multi-pass membrane protein</topology>
    </subcellularLocation>
</comment>
<dbReference type="GO" id="GO:0005886">
    <property type="term" value="C:plasma membrane"/>
    <property type="evidence" value="ECO:0007669"/>
    <property type="project" value="UniProtKB-SubCell"/>
</dbReference>
<feature type="transmembrane region" description="Helical" evidence="1">
    <location>
        <begin position="94"/>
        <end position="117"/>
    </location>
</feature>
<sequence length="201" mass="23205">MLLVAFHILIVASSNYLVQFPISVFGFKATWGAFTFPFIFLATDLTVRLFGARLGRRIIFYAMFPALIVSYLITVGFRHGIWLGFDVLYSFDLFVARIAIASFSAYVIGQVLDVFVFNKLRQHKQWWHAPVASAIFGNFMDTLVFFIIAFYKTSDTYLAENLVEIATVDYIFKMIINALFFLPLYKVILDRVMKRLQQQTV</sequence>
<dbReference type="AlphaFoldDB" id="G2EAN5"/>
<feature type="transmembrane region" description="Helical" evidence="1">
    <location>
        <begin position="170"/>
        <end position="189"/>
    </location>
</feature>
<feature type="transmembrane region" description="Helical" evidence="1">
    <location>
        <begin position="58"/>
        <end position="82"/>
    </location>
</feature>
<dbReference type="RefSeq" id="WP_050807279.1">
    <property type="nucleotide sequence ID" value="NZ_AFXZ01000008.1"/>
</dbReference>
<dbReference type="HAMAP" id="MF_02088">
    <property type="entry name" value="Q_prec_transport"/>
    <property type="match status" value="1"/>
</dbReference>
<keyword evidence="1" id="KW-0472">Membrane</keyword>
<reference evidence="2 3" key="1">
    <citation type="journal article" date="2008" name="Int. J. Syst. Evol. Microbiol.">
        <title>Bizionia argentinensis sp. nov., isolated from surface marine water in Antarctica.</title>
        <authorList>
            <person name="Bercovich A."/>
            <person name="Vazquez S.C."/>
            <person name="Yankilevich P."/>
            <person name="Coria S.H."/>
            <person name="Foti M."/>
            <person name="Hernandez E."/>
            <person name="Vidal A."/>
            <person name="Ruberto L."/>
            <person name="Melo C."/>
            <person name="Marenssi S."/>
            <person name="Criscuolo M."/>
            <person name="Memoli M."/>
            <person name="Arguelles M."/>
            <person name="Mac Cormack W.P."/>
        </authorList>
    </citation>
    <scope>NUCLEOTIDE SEQUENCE [LARGE SCALE GENOMIC DNA]</scope>
    <source>
        <strain evidence="2 3">JUB59</strain>
    </source>
</reference>
<dbReference type="Pfam" id="PF02592">
    <property type="entry name" value="Vut_1"/>
    <property type="match status" value="1"/>
</dbReference>
<dbReference type="PANTHER" id="PTHR34300">
    <property type="entry name" value="QUEUOSINE PRECURSOR TRANSPORTER-RELATED"/>
    <property type="match status" value="1"/>
</dbReference>
<dbReference type="EMBL" id="AFXZ01000008">
    <property type="protein sequence ID" value="EGV44493.2"/>
    <property type="molecule type" value="Genomic_DNA"/>
</dbReference>
<feature type="transmembrane region" description="Helical" evidence="1">
    <location>
        <begin position="29"/>
        <end position="51"/>
    </location>
</feature>
<proteinExistence type="inferred from homology"/>
<dbReference type="GO" id="GO:0022857">
    <property type="term" value="F:transmembrane transporter activity"/>
    <property type="evidence" value="ECO:0007669"/>
    <property type="project" value="UniProtKB-UniRule"/>
</dbReference>
<evidence type="ECO:0000313" key="3">
    <source>
        <dbReference type="Proteomes" id="UP000003730"/>
    </source>
</evidence>
<name>G2EAN5_9FLAO</name>
<organism evidence="2 3">
    <name type="scientific">Bizionia argentinensis JUB59</name>
    <dbReference type="NCBI Taxonomy" id="1046627"/>
    <lineage>
        <taxon>Bacteria</taxon>
        <taxon>Pseudomonadati</taxon>
        <taxon>Bacteroidota</taxon>
        <taxon>Flavobacteriia</taxon>
        <taxon>Flavobacteriales</taxon>
        <taxon>Flavobacteriaceae</taxon>
        <taxon>Bizionia</taxon>
    </lineage>
</organism>
<keyword evidence="1" id="KW-1133">Transmembrane helix</keyword>
<gene>
    <name evidence="2" type="ORF">BZARG_2712</name>
</gene>
<comment type="caution">
    <text evidence="2">The sequence shown here is derived from an EMBL/GenBank/DDBJ whole genome shotgun (WGS) entry which is preliminary data.</text>
</comment>
<dbReference type="OrthoDB" id="9805479at2"/>
<keyword evidence="1" id="KW-1003">Cell membrane</keyword>
<protein>
    <recommendedName>
        <fullName evidence="1">Probable queuosine precursor transporter</fullName>
        <shortName evidence="1">Q precursor transporter</shortName>
    </recommendedName>
</protein>
<keyword evidence="1" id="KW-0813">Transport</keyword>
<dbReference type="InterPro" id="IPR003744">
    <property type="entry name" value="YhhQ"/>
</dbReference>
<dbReference type="PATRIC" id="fig|1046627.3.peg.604"/>
<comment type="function">
    <text evidence="1">Involved in the import of queuosine (Q) precursors, required for Q precursor salvage.</text>
</comment>
<comment type="similarity">
    <text evidence="1">Belongs to the vitamin uptake transporter (VUT/ECF) (TC 2.A.88) family. Q precursor transporter subfamily.</text>
</comment>
<dbReference type="Proteomes" id="UP000003730">
    <property type="component" value="Unassembled WGS sequence"/>
</dbReference>
<dbReference type="NCBIfam" id="NF008406">
    <property type="entry name" value="PRK11212.1"/>
    <property type="match status" value="1"/>
</dbReference>
<dbReference type="eggNOG" id="COG1738">
    <property type="taxonomic scope" value="Bacteria"/>
</dbReference>
<feature type="transmembrane region" description="Helical" evidence="1">
    <location>
        <begin position="129"/>
        <end position="150"/>
    </location>
</feature>
<keyword evidence="3" id="KW-1185">Reference proteome</keyword>
<accession>G2EAN5</accession>